<dbReference type="InterPro" id="IPR013324">
    <property type="entry name" value="RNA_pol_sigma_r3/r4-like"/>
</dbReference>
<dbReference type="KEGG" id="xak:KIMC2_00150"/>
<keyword evidence="2" id="KW-1185">Reference proteome</keyword>
<dbReference type="AlphaFoldDB" id="A0AAU9CVZ8"/>
<dbReference type="Gene3D" id="1.10.10.10">
    <property type="entry name" value="Winged helix-like DNA-binding domain superfamily/Winged helix DNA-binding domain"/>
    <property type="match status" value="1"/>
</dbReference>
<organism evidence="1 2">
    <name type="scientific">Xylocopilactobacillus apis</name>
    <dbReference type="NCBI Taxonomy" id="2932183"/>
    <lineage>
        <taxon>Bacteria</taxon>
        <taxon>Bacillati</taxon>
        <taxon>Bacillota</taxon>
        <taxon>Bacilli</taxon>
        <taxon>Lactobacillales</taxon>
        <taxon>Lactobacillaceae</taxon>
        <taxon>Xylocopilactobacillus</taxon>
    </lineage>
</organism>
<dbReference type="EMBL" id="AP026801">
    <property type="protein sequence ID" value="BDR55453.1"/>
    <property type="molecule type" value="Genomic_DNA"/>
</dbReference>
<evidence type="ECO:0000313" key="2">
    <source>
        <dbReference type="Proteomes" id="UP001321804"/>
    </source>
</evidence>
<reference evidence="1 2" key="1">
    <citation type="journal article" date="2023" name="Microbiol. Spectr.">
        <title>Symbiosis of Carpenter Bees with Uncharacterized Lactic Acid Bacteria Showing NAD Auxotrophy.</title>
        <authorList>
            <person name="Kawasaki S."/>
            <person name="Ozawa K."/>
            <person name="Mori T."/>
            <person name="Yamamoto A."/>
            <person name="Ito M."/>
            <person name="Ohkuma M."/>
            <person name="Sakamoto M."/>
            <person name="Matsutani M."/>
        </authorList>
    </citation>
    <scope>NUCLEOTIDE SEQUENCE [LARGE SCALE GENOMIC DNA]</scope>
    <source>
        <strain evidence="1 2">KimC2</strain>
    </source>
</reference>
<name>A0AAU9CVZ8_9LACO</name>
<protein>
    <submittedName>
        <fullName evidence="1">Uncharacterized protein</fullName>
    </submittedName>
</protein>
<sequence length="177" mass="20717">MLLSIYINISEVNEVEDKGWEIYMLNKDLVIKAVIKAGVPFTHIDFNDYVEDGIILFIEFQQKWQRELNSDEGVEEFLRVVFTHIKWRTIDTIRHNNLGGFKGDIDDFELIDDEDNLTEFELRELLADKCTPRELDVVNASLNGYNHREIAKNLNLSEGRVSQIFRHVRNVLIHNLA</sequence>
<evidence type="ECO:0000313" key="1">
    <source>
        <dbReference type="EMBL" id="BDR55453.1"/>
    </source>
</evidence>
<dbReference type="InterPro" id="IPR036388">
    <property type="entry name" value="WH-like_DNA-bd_sf"/>
</dbReference>
<proteinExistence type="predicted"/>
<dbReference type="SUPFAM" id="SSF88659">
    <property type="entry name" value="Sigma3 and sigma4 domains of RNA polymerase sigma factors"/>
    <property type="match status" value="1"/>
</dbReference>
<gene>
    <name evidence="1" type="ORF">KIMC2_00150</name>
</gene>
<dbReference type="Proteomes" id="UP001321804">
    <property type="component" value="Chromosome"/>
</dbReference>
<accession>A0AAU9CVZ8</accession>